<dbReference type="Proteomes" id="UP000017246">
    <property type="component" value="Unassembled WGS sequence"/>
</dbReference>
<name>A0A068XVJ9_ECHMU</name>
<organism evidence="2 3">
    <name type="scientific">Echinococcus multilocularis</name>
    <name type="common">Fox tapeworm</name>
    <dbReference type="NCBI Taxonomy" id="6211"/>
    <lineage>
        <taxon>Eukaryota</taxon>
        <taxon>Metazoa</taxon>
        <taxon>Spiralia</taxon>
        <taxon>Lophotrochozoa</taxon>
        <taxon>Platyhelminthes</taxon>
        <taxon>Cestoda</taxon>
        <taxon>Eucestoda</taxon>
        <taxon>Cyclophyllidea</taxon>
        <taxon>Taeniidae</taxon>
        <taxon>Echinococcus</taxon>
    </lineage>
</organism>
<evidence type="ECO:0000256" key="1">
    <source>
        <dbReference type="SAM" id="MobiDB-lite"/>
    </source>
</evidence>
<dbReference type="AlphaFoldDB" id="A0A068XVJ9"/>
<accession>A0A068XVJ9</accession>
<evidence type="ECO:0000313" key="3">
    <source>
        <dbReference type="Proteomes" id="UP000017246"/>
    </source>
</evidence>
<reference evidence="2" key="2">
    <citation type="submission" date="2015-11" db="EMBL/GenBank/DDBJ databases">
        <authorList>
            <person name="Zhang Y."/>
            <person name="Guo Z."/>
        </authorList>
    </citation>
    <scope>NUCLEOTIDE SEQUENCE</scope>
</reference>
<sequence>MATIITFSQGFDTCNAKEGRMRTCVHNADEGIMKAVKVLPRRNRSLSLVKESKTPSQRPTVVQQAHSAKNLHSIKARSSKGILHC</sequence>
<evidence type="ECO:0000313" key="2">
    <source>
        <dbReference type="EMBL" id="CDS36273.1"/>
    </source>
</evidence>
<protein>
    <submittedName>
        <fullName evidence="2">Uncharacterized protein</fullName>
    </submittedName>
</protein>
<gene>
    <name evidence="2" type="ORF">EmuJ_000335600</name>
</gene>
<keyword evidence="3" id="KW-1185">Reference proteome</keyword>
<feature type="compositionally biased region" description="Polar residues" evidence="1">
    <location>
        <begin position="54"/>
        <end position="67"/>
    </location>
</feature>
<dbReference type="EMBL" id="LN902847">
    <property type="protein sequence ID" value="CDS36273.1"/>
    <property type="molecule type" value="Genomic_DNA"/>
</dbReference>
<reference evidence="2" key="1">
    <citation type="journal article" date="2013" name="Nature">
        <title>The genomes of four tapeworm species reveal adaptations to parasitism.</title>
        <authorList>
            <person name="Tsai I.J."/>
            <person name="Zarowiecki M."/>
            <person name="Holroyd N."/>
            <person name="Garciarrubio A."/>
            <person name="Sanchez-Flores A."/>
            <person name="Brooks K.L."/>
            <person name="Tracey A."/>
            <person name="Bobes R.J."/>
            <person name="Fragoso G."/>
            <person name="Sciutto E."/>
            <person name="Aslett M."/>
            <person name="Beasley H."/>
            <person name="Bennett H.M."/>
            <person name="Cai J."/>
            <person name="Camicia F."/>
            <person name="Clark R."/>
            <person name="Cucher M."/>
            <person name="De Silva N."/>
            <person name="Day T.A."/>
            <person name="Deplazes P."/>
            <person name="Estrada K."/>
            <person name="Fernandez C."/>
            <person name="Holland P.W."/>
            <person name="Hou J."/>
            <person name="Hu S."/>
            <person name="Huckvale T."/>
            <person name="Hung S.S."/>
            <person name="Kamenetzky L."/>
            <person name="Keane J.A."/>
            <person name="Kiss F."/>
            <person name="Koziol U."/>
            <person name="Lambert O."/>
            <person name="Liu K."/>
            <person name="Luo X."/>
            <person name="Luo Y."/>
            <person name="Macchiaroli N."/>
            <person name="Nichol S."/>
            <person name="Paps J."/>
            <person name="Parkinson J."/>
            <person name="Pouchkina-Stantcheva N."/>
            <person name="Riddiford N."/>
            <person name="Rosenzvit M."/>
            <person name="Salinas G."/>
            <person name="Wasmuth J.D."/>
            <person name="Zamanian M."/>
            <person name="Zheng Y."/>
            <person name="Cai X."/>
            <person name="Soberon X."/>
            <person name="Olson P.D."/>
            <person name="Laclette J.P."/>
            <person name="Brehm K."/>
            <person name="Berriman M."/>
            <person name="Garciarrubio A."/>
            <person name="Bobes R.J."/>
            <person name="Fragoso G."/>
            <person name="Sanchez-Flores A."/>
            <person name="Estrada K."/>
            <person name="Cevallos M.A."/>
            <person name="Morett E."/>
            <person name="Gonzalez V."/>
            <person name="Portillo T."/>
            <person name="Ochoa-Leyva A."/>
            <person name="Jose M.V."/>
            <person name="Sciutto E."/>
            <person name="Landa A."/>
            <person name="Jimenez L."/>
            <person name="Valdes V."/>
            <person name="Carrero J.C."/>
            <person name="Larralde C."/>
            <person name="Morales-Montor J."/>
            <person name="Limon-Lason J."/>
            <person name="Soberon X."/>
            <person name="Laclette J.P."/>
        </authorList>
    </citation>
    <scope>NUCLEOTIDE SEQUENCE [LARGE SCALE GENOMIC DNA]</scope>
</reference>
<proteinExistence type="predicted"/>
<feature type="region of interest" description="Disordered" evidence="1">
    <location>
        <begin position="49"/>
        <end position="71"/>
    </location>
</feature>